<sequence>MSAEIFVGMDVSQGGVDVAVQPGTAFQIAHNERGIAEAVARLQAVQPTLIVLEATGGLEVPLTGALAAAGLPVVVINPRQVRDFARATGPLAKTDRLEAQILARFAEAIRPPVRPVPDEQTQALAALVARRRQLIEMLTAEKNRLRLAARPIQKRVQAHVTWLEKELASTNTDLTATIRESPVWRAKADVLRSVPGVGPVLTTTLFANLPELGTLTRKEVAALAGVAPFPRDSGTLKGRRTIWGGRAHVRAALYMAALVATRRNSVIRAFYQRLCQAGKAKKLALTACMRKLLTILNAMLKHGTRWRVTASQPA</sequence>
<dbReference type="PANTHER" id="PTHR33055:SF13">
    <property type="entry name" value="TRANSPOSASE"/>
    <property type="match status" value="1"/>
</dbReference>
<evidence type="ECO:0000313" key="3">
    <source>
        <dbReference type="EMBL" id="CBK41563.1"/>
    </source>
</evidence>
<feature type="domain" description="Transposase IS110-like N-terminal" evidence="1">
    <location>
        <begin position="7"/>
        <end position="146"/>
    </location>
</feature>
<dbReference type="GO" id="GO:0004803">
    <property type="term" value="F:transposase activity"/>
    <property type="evidence" value="ECO:0007669"/>
    <property type="project" value="InterPro"/>
</dbReference>
<dbReference type="OrthoDB" id="9795150at2"/>
<dbReference type="KEGG" id="nde:NIDE1834"/>
<proteinExistence type="predicted"/>
<dbReference type="PANTHER" id="PTHR33055">
    <property type="entry name" value="TRANSPOSASE FOR INSERTION SEQUENCE ELEMENT IS1111A"/>
    <property type="match status" value="1"/>
</dbReference>
<dbReference type="STRING" id="330214.NIDE1834"/>
<protein>
    <submittedName>
        <fullName evidence="3">Transposase</fullName>
    </submittedName>
</protein>
<keyword evidence="4" id="KW-1185">Reference proteome</keyword>
<evidence type="ECO:0000259" key="2">
    <source>
        <dbReference type="Pfam" id="PF02371"/>
    </source>
</evidence>
<accession>D8PEA4</accession>
<organism evidence="3 4">
    <name type="scientific">Nitrospira defluvii</name>
    <dbReference type="NCBI Taxonomy" id="330214"/>
    <lineage>
        <taxon>Bacteria</taxon>
        <taxon>Pseudomonadati</taxon>
        <taxon>Nitrospirota</taxon>
        <taxon>Nitrospiria</taxon>
        <taxon>Nitrospirales</taxon>
        <taxon>Nitrospiraceae</taxon>
        <taxon>Nitrospira</taxon>
    </lineage>
</organism>
<dbReference type="GO" id="GO:0006313">
    <property type="term" value="P:DNA transposition"/>
    <property type="evidence" value="ECO:0007669"/>
    <property type="project" value="InterPro"/>
</dbReference>
<dbReference type="Pfam" id="PF01548">
    <property type="entry name" value="DEDD_Tnp_IS110"/>
    <property type="match status" value="1"/>
</dbReference>
<feature type="domain" description="Transposase IS116/IS110/IS902 C-terminal" evidence="2">
    <location>
        <begin position="189"/>
        <end position="272"/>
    </location>
</feature>
<evidence type="ECO:0000259" key="1">
    <source>
        <dbReference type="Pfam" id="PF01548"/>
    </source>
</evidence>
<gene>
    <name evidence="3" type="ORF">NIDE1834</name>
</gene>
<dbReference type="InterPro" id="IPR002525">
    <property type="entry name" value="Transp_IS110-like_N"/>
</dbReference>
<dbReference type="AlphaFoldDB" id="D8PEA4"/>
<dbReference type="Pfam" id="PF02371">
    <property type="entry name" value="Transposase_20"/>
    <property type="match status" value="1"/>
</dbReference>
<dbReference type="NCBIfam" id="NF033542">
    <property type="entry name" value="transpos_IS110"/>
    <property type="match status" value="1"/>
</dbReference>
<reference evidence="3 4" key="1">
    <citation type="journal article" date="2010" name="Proc. Natl. Acad. Sci. U.S.A.">
        <title>A Nitrospira metagenome illuminates the physiology and evolution of globally important nitrite-oxidizing bacteria.</title>
        <authorList>
            <person name="Lucker S."/>
            <person name="Wagner M."/>
            <person name="Maixner F."/>
            <person name="Pelletier E."/>
            <person name="Koch H."/>
            <person name="Vacherie B."/>
            <person name="Rattei T."/>
            <person name="Sinninghe Damste J."/>
            <person name="Spieck E."/>
            <person name="Le Paslier D."/>
            <person name="Daims H."/>
        </authorList>
    </citation>
    <scope>NUCLEOTIDE SEQUENCE [LARGE SCALE GENOMIC DNA]</scope>
</reference>
<dbReference type="HOGENOM" id="CLU_036902_5_1_0"/>
<dbReference type="GO" id="GO:0003677">
    <property type="term" value="F:DNA binding"/>
    <property type="evidence" value="ECO:0007669"/>
    <property type="project" value="InterPro"/>
</dbReference>
<dbReference type="Proteomes" id="UP000001660">
    <property type="component" value="Chromosome"/>
</dbReference>
<dbReference type="eggNOG" id="COG3547">
    <property type="taxonomic scope" value="Bacteria"/>
</dbReference>
<dbReference type="EMBL" id="FP929003">
    <property type="protein sequence ID" value="CBK41563.1"/>
    <property type="molecule type" value="Genomic_DNA"/>
</dbReference>
<dbReference type="InterPro" id="IPR003346">
    <property type="entry name" value="Transposase_20"/>
</dbReference>
<evidence type="ECO:0000313" key="4">
    <source>
        <dbReference type="Proteomes" id="UP000001660"/>
    </source>
</evidence>
<dbReference type="InterPro" id="IPR047650">
    <property type="entry name" value="Transpos_IS110"/>
</dbReference>
<name>D8PEA4_9BACT</name>